<evidence type="ECO:0000256" key="3">
    <source>
        <dbReference type="ARBA" id="ARBA00022989"/>
    </source>
</evidence>
<organism evidence="6 7">
    <name type="scientific">Starmerella bacillaris</name>
    <name type="common">Yeast</name>
    <name type="synonym">Candida zemplinina</name>
    <dbReference type="NCBI Taxonomy" id="1247836"/>
    <lineage>
        <taxon>Eukaryota</taxon>
        <taxon>Fungi</taxon>
        <taxon>Dikarya</taxon>
        <taxon>Ascomycota</taxon>
        <taxon>Saccharomycotina</taxon>
        <taxon>Dipodascomycetes</taxon>
        <taxon>Dipodascales</taxon>
        <taxon>Trichomonascaceae</taxon>
        <taxon>Starmerella</taxon>
    </lineage>
</organism>
<dbReference type="EMBL" id="BTGC01000008">
    <property type="protein sequence ID" value="GMM52454.1"/>
    <property type="molecule type" value="Genomic_DNA"/>
</dbReference>
<dbReference type="InterPro" id="IPR004752">
    <property type="entry name" value="AmpG_permease/AT-1"/>
</dbReference>
<evidence type="ECO:0000256" key="5">
    <source>
        <dbReference type="SAM" id="Phobius"/>
    </source>
</evidence>
<keyword evidence="2 5" id="KW-0812">Transmembrane</keyword>
<keyword evidence="4 5" id="KW-0472">Membrane</keyword>
<dbReference type="Pfam" id="PF13000">
    <property type="entry name" value="Acatn"/>
    <property type="match status" value="3"/>
</dbReference>
<dbReference type="GO" id="GO:0035348">
    <property type="term" value="P:acetyl-CoA transmembrane transport"/>
    <property type="evidence" value="ECO:0007669"/>
    <property type="project" value="InterPro"/>
</dbReference>
<dbReference type="InterPro" id="IPR036259">
    <property type="entry name" value="MFS_trans_sf"/>
</dbReference>
<evidence type="ECO:0000256" key="4">
    <source>
        <dbReference type="ARBA" id="ARBA00023136"/>
    </source>
</evidence>
<sequence length="521" mass="58302">MKVPETSRVLAPDEALGMPDLTRPLDQFELELGDPDYAANSAMQSLGSLSVTDRRNFYFLTLLYYAQGIPVGLTFGSIPFLLKERLSYSEIGIFTFASFPYSLKILWSPVVDAFYIPKFGRRQSWIVPIQIFSFILLLVLSKHVAYYIENAETKLVALTIMFGTLVFACATQDIAVDGWALTLLSKPALPYASTAQTIGINGGYFTSFTVFLALSSPEFANKYFRKTPIPDVGLVTLSGYLQWCAFVYFIATAAVIFLKHRDPVPSRLDQGQSVIGIYKSMISVLKLKNMRSLTMVHLLGKLAFQAAEAVTNLKLLEKGLSKEDLALVVLIDFPFEVIFGYYAARWSSGPQTLRPWLIAYVLRLIFASVSMSQVYFFPESGVSNWFLTYVIFVHTLGSFLATVQFVSITAFHTKIADPEIGGTYMTILNTLCNLGGQWPRVIVLAGVDWFTKAYCDVNGERCVTMEEKAACSALNGTCIVVRDGYYFMNFVCLGLGVFLFTTFIQKTMRRLQSLPTSAWRY</sequence>
<dbReference type="GO" id="GO:0016020">
    <property type="term" value="C:membrane"/>
    <property type="evidence" value="ECO:0007669"/>
    <property type="project" value="UniProtKB-SubCell"/>
</dbReference>
<feature type="transmembrane region" description="Helical" evidence="5">
    <location>
        <begin position="88"/>
        <end position="107"/>
    </location>
</feature>
<gene>
    <name evidence="6" type="ORF">DASB73_034170</name>
</gene>
<feature type="transmembrane region" description="Helical" evidence="5">
    <location>
        <begin position="356"/>
        <end position="377"/>
    </location>
</feature>
<comment type="subcellular location">
    <subcellularLocation>
        <location evidence="1">Membrane</location>
        <topology evidence="1">Multi-pass membrane protein</topology>
    </subcellularLocation>
</comment>
<accession>A0AAV5RLP2</accession>
<comment type="caution">
    <text evidence="6">The sequence shown here is derived from an EMBL/GenBank/DDBJ whole genome shotgun (WGS) entry which is preliminary data.</text>
</comment>
<feature type="transmembrane region" description="Helical" evidence="5">
    <location>
        <begin position="484"/>
        <end position="504"/>
    </location>
</feature>
<keyword evidence="3 5" id="KW-1133">Transmembrane helix</keyword>
<evidence type="ECO:0000256" key="1">
    <source>
        <dbReference type="ARBA" id="ARBA00004141"/>
    </source>
</evidence>
<dbReference type="FunFam" id="1.20.1250.20:FF:000289">
    <property type="entry name" value="Acetyl-coenzyme A transporter 1"/>
    <property type="match status" value="1"/>
</dbReference>
<feature type="transmembrane region" description="Helical" evidence="5">
    <location>
        <begin position="57"/>
        <end position="81"/>
    </location>
</feature>
<feature type="transmembrane region" description="Helical" evidence="5">
    <location>
        <begin position="155"/>
        <end position="175"/>
    </location>
</feature>
<name>A0AAV5RLP2_STABA</name>
<evidence type="ECO:0000313" key="7">
    <source>
        <dbReference type="Proteomes" id="UP001362899"/>
    </source>
</evidence>
<feature type="transmembrane region" description="Helical" evidence="5">
    <location>
        <begin position="127"/>
        <end position="148"/>
    </location>
</feature>
<feature type="transmembrane region" description="Helical" evidence="5">
    <location>
        <begin position="325"/>
        <end position="344"/>
    </location>
</feature>
<feature type="transmembrane region" description="Helical" evidence="5">
    <location>
        <begin position="389"/>
        <end position="411"/>
    </location>
</feature>
<keyword evidence="7" id="KW-1185">Reference proteome</keyword>
<dbReference type="Gene3D" id="1.20.1250.20">
    <property type="entry name" value="MFS general substrate transporter like domains"/>
    <property type="match status" value="1"/>
</dbReference>
<reference evidence="6 7" key="1">
    <citation type="journal article" date="2023" name="Elife">
        <title>Identification of key yeast species and microbe-microbe interactions impacting larval growth of Drosophila in the wild.</title>
        <authorList>
            <person name="Mure A."/>
            <person name="Sugiura Y."/>
            <person name="Maeda R."/>
            <person name="Honda K."/>
            <person name="Sakurai N."/>
            <person name="Takahashi Y."/>
            <person name="Watada M."/>
            <person name="Katoh T."/>
            <person name="Gotoh A."/>
            <person name="Gotoh Y."/>
            <person name="Taniguchi I."/>
            <person name="Nakamura K."/>
            <person name="Hayashi T."/>
            <person name="Katayama T."/>
            <person name="Uemura T."/>
            <person name="Hattori Y."/>
        </authorList>
    </citation>
    <scope>NUCLEOTIDE SEQUENCE [LARGE SCALE GENOMIC DNA]</scope>
    <source>
        <strain evidence="6 7">SB-73</strain>
    </source>
</reference>
<dbReference type="InterPro" id="IPR024371">
    <property type="entry name" value="AcetylCoA_trans_1-like"/>
</dbReference>
<dbReference type="GO" id="GO:0008521">
    <property type="term" value="F:acetyl-CoA transmembrane transporter activity"/>
    <property type="evidence" value="ECO:0007669"/>
    <property type="project" value="InterPro"/>
</dbReference>
<protein>
    <recommendedName>
        <fullName evidence="8">Acetyl-coenzyme A transporter 1</fullName>
    </recommendedName>
</protein>
<proteinExistence type="predicted"/>
<dbReference type="SUPFAM" id="SSF103473">
    <property type="entry name" value="MFS general substrate transporter"/>
    <property type="match status" value="1"/>
</dbReference>
<dbReference type="AlphaFoldDB" id="A0AAV5RLP2"/>
<dbReference type="PANTHER" id="PTHR12778:SF9">
    <property type="entry name" value="ACETYL-COENZYME A TRANSPORTER 1"/>
    <property type="match status" value="1"/>
</dbReference>
<evidence type="ECO:0000313" key="6">
    <source>
        <dbReference type="EMBL" id="GMM52454.1"/>
    </source>
</evidence>
<dbReference type="Proteomes" id="UP001362899">
    <property type="component" value="Unassembled WGS sequence"/>
</dbReference>
<feature type="transmembrane region" description="Helical" evidence="5">
    <location>
        <begin position="240"/>
        <end position="258"/>
    </location>
</feature>
<dbReference type="PANTHER" id="PTHR12778">
    <property type="entry name" value="SOLUTE CARRIER FAMILY 33 ACETYL-COA TRANSPORTER -RELATED"/>
    <property type="match status" value="1"/>
</dbReference>
<evidence type="ECO:0008006" key="8">
    <source>
        <dbReference type="Google" id="ProtNLM"/>
    </source>
</evidence>
<evidence type="ECO:0000256" key="2">
    <source>
        <dbReference type="ARBA" id="ARBA00022692"/>
    </source>
</evidence>